<reference evidence="1 3" key="1">
    <citation type="journal article" date="2011" name="Nature">
        <title>The Medicago genome provides insight into the evolution of rhizobial symbioses.</title>
        <authorList>
            <person name="Young N.D."/>
            <person name="Debelle F."/>
            <person name="Oldroyd G.E."/>
            <person name="Geurts R."/>
            <person name="Cannon S.B."/>
            <person name="Udvardi M.K."/>
            <person name="Benedito V.A."/>
            <person name="Mayer K.F."/>
            <person name="Gouzy J."/>
            <person name="Schoof H."/>
            <person name="Van de Peer Y."/>
            <person name="Proost S."/>
            <person name="Cook D.R."/>
            <person name="Meyers B.C."/>
            <person name="Spannagl M."/>
            <person name="Cheung F."/>
            <person name="De Mita S."/>
            <person name="Krishnakumar V."/>
            <person name="Gundlach H."/>
            <person name="Zhou S."/>
            <person name="Mudge J."/>
            <person name="Bharti A.K."/>
            <person name="Murray J.D."/>
            <person name="Naoumkina M.A."/>
            <person name="Rosen B."/>
            <person name="Silverstein K.A."/>
            <person name="Tang H."/>
            <person name="Rombauts S."/>
            <person name="Zhao P.X."/>
            <person name="Zhou P."/>
            <person name="Barbe V."/>
            <person name="Bardou P."/>
            <person name="Bechner M."/>
            <person name="Bellec A."/>
            <person name="Berger A."/>
            <person name="Berges H."/>
            <person name="Bidwell S."/>
            <person name="Bisseling T."/>
            <person name="Choisne N."/>
            <person name="Couloux A."/>
            <person name="Denny R."/>
            <person name="Deshpande S."/>
            <person name="Dai X."/>
            <person name="Doyle J.J."/>
            <person name="Dudez A.M."/>
            <person name="Farmer A.D."/>
            <person name="Fouteau S."/>
            <person name="Franken C."/>
            <person name="Gibelin C."/>
            <person name="Gish J."/>
            <person name="Goldstein S."/>
            <person name="Gonzalez A.J."/>
            <person name="Green P.J."/>
            <person name="Hallab A."/>
            <person name="Hartog M."/>
            <person name="Hua A."/>
            <person name="Humphray S.J."/>
            <person name="Jeong D.H."/>
            <person name="Jing Y."/>
            <person name="Jocker A."/>
            <person name="Kenton S.M."/>
            <person name="Kim D.J."/>
            <person name="Klee K."/>
            <person name="Lai H."/>
            <person name="Lang C."/>
            <person name="Lin S."/>
            <person name="Macmil S.L."/>
            <person name="Magdelenat G."/>
            <person name="Matthews L."/>
            <person name="McCorrison J."/>
            <person name="Monaghan E.L."/>
            <person name="Mun J.H."/>
            <person name="Najar F.Z."/>
            <person name="Nicholson C."/>
            <person name="Noirot C."/>
            <person name="O'Bleness M."/>
            <person name="Paule C.R."/>
            <person name="Poulain J."/>
            <person name="Prion F."/>
            <person name="Qin B."/>
            <person name="Qu C."/>
            <person name="Retzel E.F."/>
            <person name="Riddle C."/>
            <person name="Sallet E."/>
            <person name="Samain S."/>
            <person name="Samson N."/>
            <person name="Sanders I."/>
            <person name="Saurat O."/>
            <person name="Scarpelli C."/>
            <person name="Schiex T."/>
            <person name="Segurens B."/>
            <person name="Severin A.J."/>
            <person name="Sherrier D.J."/>
            <person name="Shi R."/>
            <person name="Sims S."/>
            <person name="Singer S.R."/>
            <person name="Sinharoy S."/>
            <person name="Sterck L."/>
            <person name="Viollet A."/>
            <person name="Wang B.B."/>
            <person name="Wang K."/>
            <person name="Wang M."/>
            <person name="Wang X."/>
            <person name="Warfsmann J."/>
            <person name="Weissenbach J."/>
            <person name="White D.D."/>
            <person name="White J.D."/>
            <person name="Wiley G.B."/>
            <person name="Wincker P."/>
            <person name="Xing Y."/>
            <person name="Yang L."/>
            <person name="Yao Z."/>
            <person name="Ying F."/>
            <person name="Zhai J."/>
            <person name="Zhou L."/>
            <person name="Zuber A."/>
            <person name="Denarie J."/>
            <person name="Dixon R.A."/>
            <person name="May G.D."/>
            <person name="Schwartz D.C."/>
            <person name="Rogers J."/>
            <person name="Quetier F."/>
            <person name="Town C.D."/>
            <person name="Roe B.A."/>
        </authorList>
    </citation>
    <scope>NUCLEOTIDE SEQUENCE [LARGE SCALE GENOMIC DNA]</scope>
    <source>
        <strain evidence="1">A17</strain>
        <strain evidence="2 3">cv. Jemalong A17</strain>
    </source>
</reference>
<dbReference type="PaxDb" id="3880-AES81224"/>
<name>G7KQT4_MEDTR</name>
<dbReference type="HOGENOM" id="CLU_2726036_0_0_1"/>
<evidence type="ECO:0000313" key="2">
    <source>
        <dbReference type="EnsemblPlants" id="AES81224"/>
    </source>
</evidence>
<gene>
    <name evidence="1" type="ordered locus">MTR_7g089960</name>
</gene>
<accession>G7KQT4</accession>
<dbReference type="Proteomes" id="UP000002051">
    <property type="component" value="Unassembled WGS sequence"/>
</dbReference>
<protein>
    <submittedName>
        <fullName evidence="1 2">Uncharacterized protein</fullName>
    </submittedName>
</protein>
<dbReference type="EMBL" id="CM001223">
    <property type="protein sequence ID" value="AES81224.1"/>
    <property type="molecule type" value="Genomic_DNA"/>
</dbReference>
<reference evidence="2" key="3">
    <citation type="submission" date="2015-04" db="UniProtKB">
        <authorList>
            <consortium name="EnsemblPlants"/>
        </authorList>
    </citation>
    <scope>IDENTIFICATION</scope>
    <source>
        <strain evidence="2">cv. Jemalong A17</strain>
    </source>
</reference>
<evidence type="ECO:0000313" key="1">
    <source>
        <dbReference type="EMBL" id="AES81224.1"/>
    </source>
</evidence>
<organism evidence="1 3">
    <name type="scientific">Medicago truncatula</name>
    <name type="common">Barrel medic</name>
    <name type="synonym">Medicago tribuloides</name>
    <dbReference type="NCBI Taxonomy" id="3880"/>
    <lineage>
        <taxon>Eukaryota</taxon>
        <taxon>Viridiplantae</taxon>
        <taxon>Streptophyta</taxon>
        <taxon>Embryophyta</taxon>
        <taxon>Tracheophyta</taxon>
        <taxon>Spermatophyta</taxon>
        <taxon>Magnoliopsida</taxon>
        <taxon>eudicotyledons</taxon>
        <taxon>Gunneridae</taxon>
        <taxon>Pentapetalae</taxon>
        <taxon>rosids</taxon>
        <taxon>fabids</taxon>
        <taxon>Fabales</taxon>
        <taxon>Fabaceae</taxon>
        <taxon>Papilionoideae</taxon>
        <taxon>50 kb inversion clade</taxon>
        <taxon>NPAAA clade</taxon>
        <taxon>Hologalegina</taxon>
        <taxon>IRL clade</taxon>
        <taxon>Trifolieae</taxon>
        <taxon>Medicago</taxon>
    </lineage>
</organism>
<reference evidence="1 3" key="2">
    <citation type="journal article" date="2014" name="BMC Genomics">
        <title>An improved genome release (version Mt4.0) for the model legume Medicago truncatula.</title>
        <authorList>
            <person name="Tang H."/>
            <person name="Krishnakumar V."/>
            <person name="Bidwell S."/>
            <person name="Rosen B."/>
            <person name="Chan A."/>
            <person name="Zhou S."/>
            <person name="Gentzbittel L."/>
            <person name="Childs K.L."/>
            <person name="Yandell M."/>
            <person name="Gundlach H."/>
            <person name="Mayer K.F."/>
            <person name="Schwartz D.C."/>
            <person name="Town C.D."/>
        </authorList>
    </citation>
    <scope>GENOME REANNOTATION</scope>
    <source>
        <strain evidence="2 3">cv. Jemalong A17</strain>
    </source>
</reference>
<evidence type="ECO:0000313" key="3">
    <source>
        <dbReference type="Proteomes" id="UP000002051"/>
    </source>
</evidence>
<sequence length="72" mass="8511">MGRVCQLFVPSQMNKGKVAFGYWKSHFFYLTIVSSPSPSPFTTILKRKKNRFFPQKKLQAHTWLVYQKSKLK</sequence>
<proteinExistence type="predicted"/>
<keyword evidence="3" id="KW-1185">Reference proteome</keyword>
<dbReference type="EnsemblPlants" id="AES81224">
    <property type="protein sequence ID" value="AES81224"/>
    <property type="gene ID" value="MTR_7g089960"/>
</dbReference>
<dbReference type="AlphaFoldDB" id="G7KQT4"/>